<dbReference type="InterPro" id="IPR038078">
    <property type="entry name" value="PhoU-like_sf"/>
</dbReference>
<dbReference type="SUPFAM" id="SSF109755">
    <property type="entry name" value="PhoU-like"/>
    <property type="match status" value="1"/>
</dbReference>
<name>A0A7V2T060_LEUMU</name>
<evidence type="ECO:0008006" key="2">
    <source>
        <dbReference type="Google" id="ProtNLM"/>
    </source>
</evidence>
<evidence type="ECO:0000313" key="1">
    <source>
        <dbReference type="EMBL" id="HFC91218.1"/>
    </source>
</evidence>
<sequence>MYTQLFTDLIAINKENSELSCPCTHLVFIARSLERIGDIAEEILYVLNGKFPEDERLEIDKSAFVNPFI</sequence>
<gene>
    <name evidence="1" type="ORF">ENJ51_00235</name>
</gene>
<dbReference type="AlphaFoldDB" id="A0A7V2T060"/>
<dbReference type="Proteomes" id="UP000885750">
    <property type="component" value="Unassembled WGS sequence"/>
</dbReference>
<reference evidence="1" key="1">
    <citation type="journal article" date="2020" name="mSystems">
        <title>Genome- and Community-Level Interaction Insights into Carbon Utilization and Element Cycling Functions of Hydrothermarchaeota in Hydrothermal Sediment.</title>
        <authorList>
            <person name="Zhou Z."/>
            <person name="Liu Y."/>
            <person name="Xu W."/>
            <person name="Pan J."/>
            <person name="Luo Z.H."/>
            <person name="Li M."/>
        </authorList>
    </citation>
    <scope>NUCLEOTIDE SEQUENCE [LARGE SCALE GENOMIC DNA]</scope>
    <source>
        <strain evidence="1">HyVt-493</strain>
    </source>
</reference>
<dbReference type="EMBL" id="DRMS01000007">
    <property type="protein sequence ID" value="HFC91218.1"/>
    <property type="molecule type" value="Genomic_DNA"/>
</dbReference>
<comment type="caution">
    <text evidence="1">The sequence shown here is derived from an EMBL/GenBank/DDBJ whole genome shotgun (WGS) entry which is preliminary data.</text>
</comment>
<protein>
    <recommendedName>
        <fullName evidence="2">PhoU domain-containing protein</fullName>
    </recommendedName>
</protein>
<proteinExistence type="predicted"/>
<dbReference type="Gene3D" id="1.20.58.220">
    <property type="entry name" value="Phosphate transport system protein phou homolog 2, domain 2"/>
    <property type="match status" value="1"/>
</dbReference>
<accession>A0A7V2T060</accession>
<organism evidence="1">
    <name type="scientific">Leucothrix mucor</name>
    <dbReference type="NCBI Taxonomy" id="45248"/>
    <lineage>
        <taxon>Bacteria</taxon>
        <taxon>Pseudomonadati</taxon>
        <taxon>Pseudomonadota</taxon>
        <taxon>Gammaproteobacteria</taxon>
        <taxon>Thiotrichales</taxon>
        <taxon>Thiotrichaceae</taxon>
        <taxon>Leucothrix</taxon>
    </lineage>
</organism>